<evidence type="ECO:0000313" key="9">
    <source>
        <dbReference type="EMBL" id="CAL1402739.1"/>
    </source>
</evidence>
<sequence>MAAAAAEYFIFLLSLAASSVLISTSHSRTVVEDLATLKPPPDFDAMLRTNCVHNPSHRYCGFSPADIDAVFKSTIVASYLCNESRNPNCVESFPRIDLRNRPKIAPLYLSFNFFWKYCPISINSIDLSNNSITGRFPADVLLCTQIKSLDFSHNRLTGDLPIKSFDPLTNLSSLNLSYNFFSEAKISDSQSFLRRFNSSSFIDSGLLPCPRTFTLKAVLLLVAFPVFVILVICCFGWLCFRRPDYLPRFLQPQHRFTTSMLRAATDGVSRKNLVVKSEEFRIFRGRLRDGCEVRVEIRLNDIDLHHHHHHTNITSEFVEECKVLVQLRHKNLLGVMGWCASREMRAVVTEWTEGDDVEMWLSGSCPPWKQRLKILMGVVEGMCYLQENWPEVGYDLRTGSLLLRYINLEPLITRFKVGEDDFNSKKVYKIGVLLLELITNRRPREDFKRGEAGFVEFVRANYPENLGGIIDDRMMLPENMLDQAKSGVGLGLMCTDLSMSKRPSVHHIHDMIRRAYKACFALTSQNCETRINRRDGGKGQR</sequence>
<dbReference type="PANTHER" id="PTHR48056">
    <property type="entry name" value="LRR RECEPTOR-LIKE SERINE/THREONINE-PROTEIN KINASE-RELATED"/>
    <property type="match status" value="1"/>
</dbReference>
<dbReference type="GO" id="GO:0005524">
    <property type="term" value="F:ATP binding"/>
    <property type="evidence" value="ECO:0007669"/>
    <property type="project" value="UniProtKB-KW"/>
</dbReference>
<keyword evidence="6" id="KW-0812">Transmembrane</keyword>
<evidence type="ECO:0000256" key="5">
    <source>
        <dbReference type="ARBA" id="ARBA00023180"/>
    </source>
</evidence>
<evidence type="ECO:0000256" key="6">
    <source>
        <dbReference type="SAM" id="Phobius"/>
    </source>
</evidence>
<dbReference type="SUPFAM" id="SSF52058">
    <property type="entry name" value="L domain-like"/>
    <property type="match status" value="1"/>
</dbReference>
<proteinExistence type="predicted"/>
<dbReference type="InterPro" id="IPR011009">
    <property type="entry name" value="Kinase-like_dom_sf"/>
</dbReference>
<keyword evidence="4" id="KW-0067">ATP-binding</keyword>
<feature type="transmembrane region" description="Helical" evidence="6">
    <location>
        <begin position="217"/>
        <end position="240"/>
    </location>
</feature>
<dbReference type="AlphaFoldDB" id="A0AAV2FWQ7"/>
<evidence type="ECO:0000256" key="2">
    <source>
        <dbReference type="ARBA" id="ARBA00022737"/>
    </source>
</evidence>
<evidence type="ECO:0000256" key="3">
    <source>
        <dbReference type="ARBA" id="ARBA00022741"/>
    </source>
</evidence>
<feature type="chain" id="PRO_5043796965" description="Serine-threonine/tyrosine-protein kinase catalytic domain-containing protein" evidence="7">
    <location>
        <begin position="28"/>
        <end position="541"/>
    </location>
</feature>
<dbReference type="Proteomes" id="UP001497516">
    <property type="component" value="Chromosome 7"/>
</dbReference>
<dbReference type="Gene3D" id="3.80.10.10">
    <property type="entry name" value="Ribonuclease Inhibitor"/>
    <property type="match status" value="1"/>
</dbReference>
<dbReference type="Gene3D" id="1.10.510.10">
    <property type="entry name" value="Transferase(Phosphotransferase) domain 1"/>
    <property type="match status" value="2"/>
</dbReference>
<dbReference type="InterPro" id="IPR001245">
    <property type="entry name" value="Ser-Thr/Tyr_kinase_cat_dom"/>
</dbReference>
<keyword evidence="10" id="KW-1185">Reference proteome</keyword>
<gene>
    <name evidence="9" type="ORF">LTRI10_LOCUS42718</name>
</gene>
<dbReference type="InterPro" id="IPR050647">
    <property type="entry name" value="Plant_LRR-RLKs"/>
</dbReference>
<keyword evidence="6" id="KW-1133">Transmembrane helix</keyword>
<evidence type="ECO:0000259" key="8">
    <source>
        <dbReference type="Pfam" id="PF07714"/>
    </source>
</evidence>
<dbReference type="GO" id="GO:0004672">
    <property type="term" value="F:protein kinase activity"/>
    <property type="evidence" value="ECO:0007669"/>
    <property type="project" value="InterPro"/>
</dbReference>
<feature type="signal peptide" evidence="7">
    <location>
        <begin position="1"/>
        <end position="27"/>
    </location>
</feature>
<keyword evidence="1" id="KW-0433">Leucine-rich repeat</keyword>
<name>A0AAV2FWQ7_9ROSI</name>
<dbReference type="InterPro" id="IPR032675">
    <property type="entry name" value="LRR_dom_sf"/>
</dbReference>
<evidence type="ECO:0000256" key="4">
    <source>
        <dbReference type="ARBA" id="ARBA00022840"/>
    </source>
</evidence>
<keyword evidence="5" id="KW-0325">Glycoprotein</keyword>
<feature type="domain" description="Serine-threonine/tyrosine-protein kinase catalytic" evidence="8">
    <location>
        <begin position="307"/>
        <end position="388"/>
    </location>
</feature>
<dbReference type="EMBL" id="OZ034820">
    <property type="protein sequence ID" value="CAL1402739.1"/>
    <property type="molecule type" value="Genomic_DNA"/>
</dbReference>
<reference evidence="9 10" key="1">
    <citation type="submission" date="2024-04" db="EMBL/GenBank/DDBJ databases">
        <authorList>
            <person name="Fracassetti M."/>
        </authorList>
    </citation>
    <scope>NUCLEOTIDE SEQUENCE [LARGE SCALE GENOMIC DNA]</scope>
</reference>
<keyword evidence="2" id="KW-0677">Repeat</keyword>
<evidence type="ECO:0000313" key="10">
    <source>
        <dbReference type="Proteomes" id="UP001497516"/>
    </source>
</evidence>
<keyword evidence="7" id="KW-0732">Signal</keyword>
<keyword evidence="6" id="KW-0472">Membrane</keyword>
<evidence type="ECO:0000256" key="1">
    <source>
        <dbReference type="ARBA" id="ARBA00022614"/>
    </source>
</evidence>
<dbReference type="Pfam" id="PF07714">
    <property type="entry name" value="PK_Tyr_Ser-Thr"/>
    <property type="match status" value="1"/>
</dbReference>
<accession>A0AAV2FWQ7</accession>
<evidence type="ECO:0000256" key="7">
    <source>
        <dbReference type="SAM" id="SignalP"/>
    </source>
</evidence>
<dbReference type="SUPFAM" id="SSF56112">
    <property type="entry name" value="Protein kinase-like (PK-like)"/>
    <property type="match status" value="1"/>
</dbReference>
<dbReference type="PANTHER" id="PTHR48056:SF81">
    <property type="entry name" value="RECEPTOR PROTEIN-TYROSINE KINASE CEPR1"/>
    <property type="match status" value="1"/>
</dbReference>
<protein>
    <recommendedName>
        <fullName evidence="8">Serine-threonine/tyrosine-protein kinase catalytic domain-containing protein</fullName>
    </recommendedName>
</protein>
<organism evidence="9 10">
    <name type="scientific">Linum trigynum</name>
    <dbReference type="NCBI Taxonomy" id="586398"/>
    <lineage>
        <taxon>Eukaryota</taxon>
        <taxon>Viridiplantae</taxon>
        <taxon>Streptophyta</taxon>
        <taxon>Embryophyta</taxon>
        <taxon>Tracheophyta</taxon>
        <taxon>Spermatophyta</taxon>
        <taxon>Magnoliopsida</taxon>
        <taxon>eudicotyledons</taxon>
        <taxon>Gunneridae</taxon>
        <taxon>Pentapetalae</taxon>
        <taxon>rosids</taxon>
        <taxon>fabids</taxon>
        <taxon>Malpighiales</taxon>
        <taxon>Linaceae</taxon>
        <taxon>Linum</taxon>
    </lineage>
</organism>
<keyword evidence="3" id="KW-0547">Nucleotide-binding</keyword>